<dbReference type="SMART" id="SM00906">
    <property type="entry name" value="Fungal_trans"/>
    <property type="match status" value="1"/>
</dbReference>
<dbReference type="PANTHER" id="PTHR47338:SF5">
    <property type="entry name" value="ZN(II)2CYS6 TRANSCRIPTION FACTOR (EUROFUNG)"/>
    <property type="match status" value="1"/>
</dbReference>
<dbReference type="GO" id="GO:0005634">
    <property type="term" value="C:nucleus"/>
    <property type="evidence" value="ECO:0007669"/>
    <property type="project" value="UniProtKB-SubCell"/>
</dbReference>
<feature type="region of interest" description="Disordered" evidence="6">
    <location>
        <begin position="54"/>
        <end position="87"/>
    </location>
</feature>
<keyword evidence="9" id="KW-1185">Reference proteome</keyword>
<evidence type="ECO:0000256" key="6">
    <source>
        <dbReference type="SAM" id="MobiDB-lite"/>
    </source>
</evidence>
<keyword evidence="2" id="KW-0479">Metal-binding</keyword>
<dbReference type="Proteomes" id="UP000076552">
    <property type="component" value="Unassembled WGS sequence"/>
</dbReference>
<proteinExistence type="predicted"/>
<dbReference type="GO" id="GO:0008270">
    <property type="term" value="F:zinc ion binding"/>
    <property type="evidence" value="ECO:0007669"/>
    <property type="project" value="InterPro"/>
</dbReference>
<dbReference type="AlphaFoldDB" id="A0A166V7R9"/>
<evidence type="ECO:0000256" key="3">
    <source>
        <dbReference type="ARBA" id="ARBA00023015"/>
    </source>
</evidence>
<gene>
    <name evidence="8" type="ORF">CT0861_05641</name>
</gene>
<dbReference type="CDD" id="cd12148">
    <property type="entry name" value="fungal_TF_MHR"/>
    <property type="match status" value="1"/>
</dbReference>
<evidence type="ECO:0000256" key="5">
    <source>
        <dbReference type="ARBA" id="ARBA00023242"/>
    </source>
</evidence>
<comment type="caution">
    <text evidence="8">The sequence shown here is derived from an EMBL/GenBank/DDBJ whole genome shotgun (WGS) entry which is preliminary data.</text>
</comment>
<dbReference type="Pfam" id="PF04082">
    <property type="entry name" value="Fungal_trans"/>
    <property type="match status" value="1"/>
</dbReference>
<dbReference type="PROSITE" id="PS00463">
    <property type="entry name" value="ZN2_CY6_FUNGAL_1"/>
    <property type="match status" value="1"/>
</dbReference>
<dbReference type="GO" id="GO:0006351">
    <property type="term" value="P:DNA-templated transcription"/>
    <property type="evidence" value="ECO:0007669"/>
    <property type="project" value="InterPro"/>
</dbReference>
<dbReference type="EMBL" id="LFIV01000034">
    <property type="protein sequence ID" value="KZL74270.1"/>
    <property type="molecule type" value="Genomic_DNA"/>
</dbReference>
<keyword evidence="4" id="KW-0804">Transcription</keyword>
<keyword evidence="5" id="KW-0539">Nucleus</keyword>
<evidence type="ECO:0000256" key="4">
    <source>
        <dbReference type="ARBA" id="ARBA00023163"/>
    </source>
</evidence>
<evidence type="ECO:0000259" key="7">
    <source>
        <dbReference type="PROSITE" id="PS50048"/>
    </source>
</evidence>
<dbReference type="InterPro" id="IPR007219">
    <property type="entry name" value="XnlR_reg_dom"/>
</dbReference>
<comment type="subcellular location">
    <subcellularLocation>
        <location evidence="1">Nucleus</location>
    </subcellularLocation>
</comment>
<feature type="domain" description="Zn(2)-C6 fungal-type" evidence="7">
    <location>
        <begin position="12"/>
        <end position="45"/>
    </location>
</feature>
<dbReference type="InterPro" id="IPR050815">
    <property type="entry name" value="TF_fung"/>
</dbReference>
<reference evidence="8 9" key="1">
    <citation type="submission" date="2015-06" db="EMBL/GenBank/DDBJ databases">
        <title>Survival trade-offs in plant roots during colonization by closely related pathogenic and mutualistic fungi.</title>
        <authorList>
            <person name="Hacquard S."/>
            <person name="Kracher B."/>
            <person name="Hiruma K."/>
            <person name="Weinman A."/>
            <person name="Muench P."/>
            <person name="Garrido Oter R."/>
            <person name="Ver Loren van Themaat E."/>
            <person name="Dallerey J.-F."/>
            <person name="Damm U."/>
            <person name="Henrissat B."/>
            <person name="Lespinet O."/>
            <person name="Thon M."/>
            <person name="Kemen E."/>
            <person name="McHardy A.C."/>
            <person name="Schulze-Lefert P."/>
            <person name="O'Connell R.J."/>
        </authorList>
    </citation>
    <scope>NUCLEOTIDE SEQUENCE [LARGE SCALE GENOMIC DNA]</scope>
    <source>
        <strain evidence="8 9">0861</strain>
    </source>
</reference>
<accession>A0A166V7R9</accession>
<evidence type="ECO:0000313" key="8">
    <source>
        <dbReference type="EMBL" id="KZL74270.1"/>
    </source>
</evidence>
<dbReference type="STRING" id="708197.A0A166V7R9"/>
<organism evidence="8 9">
    <name type="scientific">Colletotrichum tofieldiae</name>
    <dbReference type="NCBI Taxonomy" id="708197"/>
    <lineage>
        <taxon>Eukaryota</taxon>
        <taxon>Fungi</taxon>
        <taxon>Dikarya</taxon>
        <taxon>Ascomycota</taxon>
        <taxon>Pezizomycotina</taxon>
        <taxon>Sordariomycetes</taxon>
        <taxon>Hypocreomycetidae</taxon>
        <taxon>Glomerellales</taxon>
        <taxon>Glomerellaceae</taxon>
        <taxon>Colletotrichum</taxon>
        <taxon>Colletotrichum spaethianum species complex</taxon>
    </lineage>
</organism>
<protein>
    <submittedName>
        <fullName evidence="8">C6 transcription factor (Fungal specific transcription factor)</fullName>
    </submittedName>
</protein>
<dbReference type="Pfam" id="PF00172">
    <property type="entry name" value="Zn_clus"/>
    <property type="match status" value="1"/>
</dbReference>
<dbReference type="InterPro" id="IPR001138">
    <property type="entry name" value="Zn2Cys6_DnaBD"/>
</dbReference>
<sequence>MVAAGRIRSSIACVRCRRSKIKCDNNGLLDSPCKNCTKSGKTCAWPVSVPLPTKRPATRATTDEPDALSTTSAGRKRPRLAINEQTDTEHPDILQALQDIDRTLWDRILITYQRHFVTELSFLHIPTIKSKVYNLTTGKALVPFDTQLVLLGLLALAGKYHPELASQIDVASGDAGPETHSISDAFAKELDKSLGSFVMATSVGSVERVQALLMLGLYEWVSPSHEGLRAWMLVGAAGRMAQALKLAYETRTNSIKPETSEEAVIDREVRRRTMFSCFVFDRLISCGKERPYFIRSEDIHIRLPCSQEDFDMSRKVKAAYLSTDIAASTTDDHRSLMGQFLRLVDTWGRISHYTNAGGRFQDKSLPPWNQDSRFYCLRQELEAFGQEIENSTLFLGLNPSNYFRHENNSSTYILLHLLLSLFPPGFWEDSASQLFAATKTVVDLVELCGERLPHSPLAAFVVYTASFTSLYARYFPHMDLEDSLKTGRLDQGEPPVKCDAPSSASDGVTKVMFDTLTHLARYSGVASAFVSRFKEVDHYFFSIIQDHHRNLRRGVSSQLSGNEKLSVRFGGNTGGLEEWVERSDRMISNSSIVKESNTPIALEGNHTVEYELSSLKSNCGPQPDGNIATPAEESLTDQDITGTSVAGAVLLGSEGYMQTSPAVSAETQPENCDLVISLGSTDDWSQAFLHDMYLGSTSFDMIDFDLGRQF</sequence>
<dbReference type="PANTHER" id="PTHR47338">
    <property type="entry name" value="ZN(II)2CYS6 TRANSCRIPTION FACTOR (EUROFUNG)-RELATED"/>
    <property type="match status" value="1"/>
</dbReference>
<dbReference type="Gene3D" id="4.10.240.10">
    <property type="entry name" value="Zn(2)-C6 fungal-type DNA-binding domain"/>
    <property type="match status" value="1"/>
</dbReference>
<keyword evidence="3" id="KW-0805">Transcription regulation</keyword>
<evidence type="ECO:0000256" key="1">
    <source>
        <dbReference type="ARBA" id="ARBA00004123"/>
    </source>
</evidence>
<dbReference type="GO" id="GO:0000981">
    <property type="term" value="F:DNA-binding transcription factor activity, RNA polymerase II-specific"/>
    <property type="evidence" value="ECO:0007669"/>
    <property type="project" value="InterPro"/>
</dbReference>
<dbReference type="CDD" id="cd00067">
    <property type="entry name" value="GAL4"/>
    <property type="match status" value="1"/>
</dbReference>
<dbReference type="GO" id="GO:0003677">
    <property type="term" value="F:DNA binding"/>
    <property type="evidence" value="ECO:0007669"/>
    <property type="project" value="InterPro"/>
</dbReference>
<evidence type="ECO:0000313" key="9">
    <source>
        <dbReference type="Proteomes" id="UP000076552"/>
    </source>
</evidence>
<name>A0A166V7R9_9PEZI</name>
<dbReference type="PROSITE" id="PS50048">
    <property type="entry name" value="ZN2_CY6_FUNGAL_2"/>
    <property type="match status" value="1"/>
</dbReference>
<evidence type="ECO:0000256" key="2">
    <source>
        <dbReference type="ARBA" id="ARBA00022723"/>
    </source>
</evidence>
<dbReference type="InterPro" id="IPR036864">
    <property type="entry name" value="Zn2-C6_fun-type_DNA-bd_sf"/>
</dbReference>
<dbReference type="SUPFAM" id="SSF57701">
    <property type="entry name" value="Zn2/Cys6 DNA-binding domain"/>
    <property type="match status" value="1"/>
</dbReference>
<dbReference type="SMART" id="SM00066">
    <property type="entry name" value="GAL4"/>
    <property type="match status" value="1"/>
</dbReference>